<keyword evidence="2" id="KW-1133">Transmembrane helix</keyword>
<feature type="transmembrane region" description="Helical" evidence="2">
    <location>
        <begin position="71"/>
        <end position="90"/>
    </location>
</feature>
<dbReference type="Proteomes" id="UP001589750">
    <property type="component" value="Unassembled WGS sequence"/>
</dbReference>
<evidence type="ECO:0000256" key="1">
    <source>
        <dbReference type="SAM" id="MobiDB-lite"/>
    </source>
</evidence>
<organism evidence="3 4">
    <name type="scientific">Nocardioides plantarum</name>
    <dbReference type="NCBI Taxonomy" id="29299"/>
    <lineage>
        <taxon>Bacteria</taxon>
        <taxon>Bacillati</taxon>
        <taxon>Actinomycetota</taxon>
        <taxon>Actinomycetes</taxon>
        <taxon>Propionibacteriales</taxon>
        <taxon>Nocardioidaceae</taxon>
        <taxon>Nocardioides</taxon>
    </lineage>
</organism>
<evidence type="ECO:0000313" key="4">
    <source>
        <dbReference type="Proteomes" id="UP001589750"/>
    </source>
</evidence>
<protein>
    <submittedName>
        <fullName evidence="3">Uncharacterized protein</fullName>
    </submittedName>
</protein>
<accession>A0ABV5K6R4</accession>
<keyword evidence="2" id="KW-0472">Membrane</keyword>
<reference evidence="3 4" key="1">
    <citation type="submission" date="2024-09" db="EMBL/GenBank/DDBJ databases">
        <authorList>
            <person name="Sun Q."/>
            <person name="Mori K."/>
        </authorList>
    </citation>
    <scope>NUCLEOTIDE SEQUENCE [LARGE SCALE GENOMIC DNA]</scope>
    <source>
        <strain evidence="3 4">JCM 9626</strain>
    </source>
</reference>
<evidence type="ECO:0000256" key="2">
    <source>
        <dbReference type="SAM" id="Phobius"/>
    </source>
</evidence>
<dbReference type="RefSeq" id="WP_140008258.1">
    <property type="nucleotide sequence ID" value="NZ_JBHMDG010000005.1"/>
</dbReference>
<proteinExistence type="predicted"/>
<keyword evidence="4" id="KW-1185">Reference proteome</keyword>
<dbReference type="EMBL" id="JBHMDG010000005">
    <property type="protein sequence ID" value="MFB9312434.1"/>
    <property type="molecule type" value="Genomic_DNA"/>
</dbReference>
<evidence type="ECO:0000313" key="3">
    <source>
        <dbReference type="EMBL" id="MFB9312434.1"/>
    </source>
</evidence>
<feature type="region of interest" description="Disordered" evidence="1">
    <location>
        <begin position="93"/>
        <end position="149"/>
    </location>
</feature>
<gene>
    <name evidence="3" type="ORF">ACFFRI_05205</name>
</gene>
<comment type="caution">
    <text evidence="3">The sequence shown here is derived from an EMBL/GenBank/DDBJ whole genome shotgun (WGS) entry which is preliminary data.</text>
</comment>
<keyword evidence="2" id="KW-0812">Transmembrane</keyword>
<sequence length="241" mass="24569">MTDEHHDDSDDIDDIDRGDDADLRALLRSVDPAASLPQADPTRVARLLEDTMTDDLTDESRADGAHGRSPLTWIVAAAAVLVIGGGVLFATTRGDDEAPPTAGDAPSAPADTDGDPAGSEGGGSPSVTDLTATGGAAAKCRTPESSPDVVASQTTVVDGTVDSVSGSTVTITPTRFYAGEPTDVVVVQAPGPDMEALLSAVRFEEGKRYLVAATDGRVTLCGFSAEYSASLADVYATAFPG</sequence>
<name>A0ABV5K6R4_9ACTN</name>